<feature type="domain" description="Gp5/Type VI secretion system Vgr protein OB-fold" evidence="3">
    <location>
        <begin position="415"/>
        <end position="463"/>
    </location>
</feature>
<dbReference type="SUPFAM" id="SSF69349">
    <property type="entry name" value="Phage fibre proteins"/>
    <property type="match status" value="1"/>
</dbReference>
<dbReference type="Gene3D" id="4.10.220.110">
    <property type="match status" value="1"/>
</dbReference>
<dbReference type="InterPro" id="IPR017847">
    <property type="entry name" value="T6SS_RhsGE_Vgr_subset"/>
</dbReference>
<dbReference type="Proteomes" id="UP001165427">
    <property type="component" value="Unassembled WGS sequence"/>
</dbReference>
<dbReference type="InterPro" id="IPR006533">
    <property type="entry name" value="T6SS_Vgr_RhsGE"/>
</dbReference>
<dbReference type="NCBIfam" id="TIGR01646">
    <property type="entry name" value="vgr_GE"/>
    <property type="match status" value="1"/>
</dbReference>
<keyword evidence="5" id="KW-1185">Reference proteome</keyword>
<dbReference type="InterPro" id="IPR006531">
    <property type="entry name" value="Gp5/Vgr_OB"/>
</dbReference>
<proteinExistence type="inferred from homology"/>
<dbReference type="Pfam" id="PF04717">
    <property type="entry name" value="Phage_base_V"/>
    <property type="match status" value="1"/>
</dbReference>
<protein>
    <submittedName>
        <fullName evidence="4">Type VI secretion system tip protein VgrG</fullName>
    </submittedName>
</protein>
<evidence type="ECO:0000313" key="4">
    <source>
        <dbReference type="EMBL" id="MCJ8502440.1"/>
    </source>
</evidence>
<dbReference type="SUPFAM" id="SSF69255">
    <property type="entry name" value="gp5 N-terminal domain-like"/>
    <property type="match status" value="1"/>
</dbReference>
<dbReference type="Gene3D" id="2.30.110.50">
    <property type="match status" value="1"/>
</dbReference>
<dbReference type="Gene3D" id="3.55.50.10">
    <property type="entry name" value="Baseplate protein-like domains"/>
    <property type="match status" value="1"/>
</dbReference>
<dbReference type="EMBL" id="JALJRB010000026">
    <property type="protein sequence ID" value="MCJ8502440.1"/>
    <property type="molecule type" value="Genomic_DNA"/>
</dbReference>
<name>A0AA41UJX7_9BACT</name>
<comment type="similarity">
    <text evidence="1">Belongs to the VgrG protein family.</text>
</comment>
<accession>A0AA41UJX7</accession>
<dbReference type="AlphaFoldDB" id="A0AA41UJX7"/>
<dbReference type="Pfam" id="PF05954">
    <property type="entry name" value="Phage_GPD"/>
    <property type="match status" value="1"/>
</dbReference>
<evidence type="ECO:0000256" key="1">
    <source>
        <dbReference type="ARBA" id="ARBA00005558"/>
    </source>
</evidence>
<dbReference type="SUPFAM" id="SSF69279">
    <property type="entry name" value="Phage tail proteins"/>
    <property type="match status" value="2"/>
</dbReference>
<feature type="region of interest" description="Disordered" evidence="2">
    <location>
        <begin position="516"/>
        <end position="542"/>
    </location>
</feature>
<evidence type="ECO:0000256" key="2">
    <source>
        <dbReference type="SAM" id="MobiDB-lite"/>
    </source>
</evidence>
<gene>
    <name evidence="4" type="primary">vgrG</name>
    <name evidence="4" type="ORF">MRX98_17820</name>
</gene>
<dbReference type="InterPro" id="IPR037026">
    <property type="entry name" value="Vgr_OB-fold_dom_sf"/>
</dbReference>
<dbReference type="NCBIfam" id="TIGR03361">
    <property type="entry name" value="VI_Rhs_Vgr"/>
    <property type="match status" value="1"/>
</dbReference>
<evidence type="ECO:0000259" key="3">
    <source>
        <dbReference type="Pfam" id="PF04717"/>
    </source>
</evidence>
<dbReference type="RefSeq" id="WP_246913219.1">
    <property type="nucleotide sequence ID" value="NZ_JALJRB010000026.1"/>
</dbReference>
<sequence>MPQMKENAFTFESRALAKDTFSVVRFSGDEGLSALYCFDILLISESADIDLTEVLQNPATFTIKSQFADGPDLPFHGILSAFEQMHQSGPYIYYRAELRPKLWWLTLTHHNQVFLDKTVDRFLSDVLKDGGLAPAVDFEFRFQGQYAPWEYVCQYGESHFAFVSRWMEREGAYYWFEQGAQSEKMIASDTRIAHAPLPGHETCLYSPPSGLDTTGADTVIKRFTLKQAPMPKNVLLKDYNYMKPGLDLEGRATVQDQGRGEIYLYGEHFPDTGEGQRLAGVRAEAYRCREKTFHGLSAIAALRPGYLFTLERHYRADFNGQYLTTTVHHEGSQARYLVSGLGVGDLEDREGLFYRNTFTCIPGDVQYRPARTTPKPRIAGTLSAKIDAAGSGRYAELDANGRYKVILPFDRSGRSGGKASAWIRMMQPYAGEGMGFHAPLHKGTEVLLSFIEADPDRPVICGAVPNAETPSPVRDANQTQIRLVSGSGNVMHMEDKAGSERILMHSPAANTFLRLGAPNDPDTAAGHQGDNHEAQPEEEETEWGARLVTDKLLKIQAGGENTVILGECIETVVGVDLGIKLINTDEIIGGIKTEVMMGGQGSYTPLVHWHLKGSEEKVAATEMKVIAAKQDALGTYEVVEGEQGRVTATLTAVTAEAARAVGDSIDVTGAVTTAVGTQTEALGEQIRAAVSQTTALGERVQALGTCVRTVGSQLSNAGTCLRNAGSDMSNSGTRIDNAGTALQNASIAIRDAPIIMDN</sequence>
<reference evidence="4" key="1">
    <citation type="submission" date="2022-04" db="EMBL/GenBank/DDBJ databases">
        <title>Desulfatitalea alkaliphila sp. nov., a novel anaerobic sulfate-reducing bacterium isolated from terrestrial mud volcano, Taman Peninsula, Russia.</title>
        <authorList>
            <person name="Khomyakova M.A."/>
            <person name="Merkel A.Y."/>
            <person name="Slobodkin A.I."/>
        </authorList>
    </citation>
    <scope>NUCLEOTIDE SEQUENCE</scope>
    <source>
        <strain evidence="4">M08but</strain>
    </source>
</reference>
<organism evidence="4 5">
    <name type="scientific">Desulfatitalea alkaliphila</name>
    <dbReference type="NCBI Taxonomy" id="2929485"/>
    <lineage>
        <taxon>Bacteria</taxon>
        <taxon>Pseudomonadati</taxon>
        <taxon>Thermodesulfobacteriota</taxon>
        <taxon>Desulfobacteria</taxon>
        <taxon>Desulfobacterales</taxon>
        <taxon>Desulfosarcinaceae</taxon>
        <taxon>Desulfatitalea</taxon>
    </lineage>
</organism>
<comment type="caution">
    <text evidence="4">The sequence shown here is derived from an EMBL/GenBank/DDBJ whole genome shotgun (WGS) entry which is preliminary data.</text>
</comment>
<dbReference type="Gene3D" id="2.40.50.230">
    <property type="entry name" value="Gp5 N-terminal domain"/>
    <property type="match status" value="1"/>
</dbReference>
<evidence type="ECO:0000313" key="5">
    <source>
        <dbReference type="Proteomes" id="UP001165427"/>
    </source>
</evidence>